<evidence type="ECO:0000256" key="13">
    <source>
        <dbReference type="SAM" id="Coils"/>
    </source>
</evidence>
<evidence type="ECO:0000256" key="12">
    <source>
        <dbReference type="ARBA" id="ARBA00031989"/>
    </source>
</evidence>
<dbReference type="Proteomes" id="UP000289323">
    <property type="component" value="Unassembled WGS sequence"/>
</dbReference>
<reference evidence="17 18" key="1">
    <citation type="submission" date="2018-04" db="EMBL/GenBank/DDBJ databases">
        <authorList>
            <person name="Huttner S."/>
            <person name="Dainat J."/>
        </authorList>
    </citation>
    <scope>NUCLEOTIDE SEQUENCE [LARGE SCALE GENOMIC DNA]</scope>
</reference>
<dbReference type="EMBL" id="OUUZ01000018">
    <property type="protein sequence ID" value="SPQ26622.1"/>
    <property type="molecule type" value="Genomic_DNA"/>
</dbReference>
<evidence type="ECO:0000256" key="8">
    <source>
        <dbReference type="ARBA" id="ARBA00023054"/>
    </source>
</evidence>
<dbReference type="InterPro" id="IPR027359">
    <property type="entry name" value="Volt_channel_dom_sf"/>
</dbReference>
<comment type="subcellular location">
    <subcellularLocation>
        <location evidence="1">Cell membrane</location>
        <topology evidence="1">Multi-pass membrane protein</topology>
    </subcellularLocation>
</comment>
<dbReference type="InterPro" id="IPR005821">
    <property type="entry name" value="Ion_trans_dom"/>
</dbReference>
<feature type="domain" description="Ion transport" evidence="16">
    <location>
        <begin position="84"/>
        <end position="179"/>
    </location>
</feature>
<evidence type="ECO:0000256" key="15">
    <source>
        <dbReference type="SAM" id="Phobius"/>
    </source>
</evidence>
<evidence type="ECO:0000256" key="10">
    <source>
        <dbReference type="ARBA" id="ARBA00023136"/>
    </source>
</evidence>
<keyword evidence="7 15" id="KW-1133">Transmembrane helix</keyword>
<accession>A0A446BVQ3</accession>
<keyword evidence="5 15" id="KW-0812">Transmembrane</keyword>
<dbReference type="PANTHER" id="PTHR46480:SF1">
    <property type="entry name" value="VOLTAGE-GATED HYDROGEN CHANNEL 1"/>
    <property type="match status" value="1"/>
</dbReference>
<evidence type="ECO:0000256" key="3">
    <source>
        <dbReference type="ARBA" id="ARBA00022448"/>
    </source>
</evidence>
<keyword evidence="3" id="KW-0813">Transport</keyword>
<keyword evidence="11" id="KW-0407">Ion channel</keyword>
<evidence type="ECO:0000256" key="2">
    <source>
        <dbReference type="ARBA" id="ARBA00015897"/>
    </source>
</evidence>
<evidence type="ECO:0000313" key="18">
    <source>
        <dbReference type="Proteomes" id="UP000289323"/>
    </source>
</evidence>
<dbReference type="GO" id="GO:0005886">
    <property type="term" value="C:plasma membrane"/>
    <property type="evidence" value="ECO:0007669"/>
    <property type="project" value="UniProtKB-SubCell"/>
</dbReference>
<protein>
    <recommendedName>
        <fullName evidence="2">Voltage-gated hydrogen channel 1</fullName>
    </recommendedName>
    <alternativeName>
        <fullName evidence="12">Hydrogen voltage-gated channel 1</fullName>
    </alternativeName>
</protein>
<evidence type="ECO:0000256" key="6">
    <source>
        <dbReference type="ARBA" id="ARBA00022882"/>
    </source>
</evidence>
<dbReference type="PANTHER" id="PTHR46480">
    <property type="entry name" value="F20B24.22"/>
    <property type="match status" value="1"/>
</dbReference>
<evidence type="ECO:0000256" key="14">
    <source>
        <dbReference type="SAM" id="MobiDB-lite"/>
    </source>
</evidence>
<name>A0A446BVQ3_9PEZI</name>
<feature type="transmembrane region" description="Helical" evidence="15">
    <location>
        <begin position="65"/>
        <end position="88"/>
    </location>
</feature>
<sequence length="225" mass="25467">MPTNESALHRPLLDAVTDEEPRSTPSLLPSTHRASSFAPSPSYSSTYARRRSQARALLSSRAKHYFVLGLVALDVTAILADLFIALVACDLGKTDEEWVTRAREILHPFALVFSTLFVAELGVTVWAFGWRYFRDWFHCFDGVVITVSFIVDVVTRGIVEEIASIVIILRLWRLVKIIEELSVGAAERMEEIEGRVAELERQNADLKRQAEGMRNPAWEDHELEQ</sequence>
<dbReference type="Pfam" id="PF00520">
    <property type="entry name" value="Ion_trans"/>
    <property type="match status" value="1"/>
</dbReference>
<proteinExistence type="predicted"/>
<evidence type="ECO:0000256" key="9">
    <source>
        <dbReference type="ARBA" id="ARBA00023065"/>
    </source>
</evidence>
<dbReference type="Gene3D" id="1.20.120.350">
    <property type="entry name" value="Voltage-gated potassium channels. Chain C"/>
    <property type="match status" value="1"/>
</dbReference>
<evidence type="ECO:0000256" key="11">
    <source>
        <dbReference type="ARBA" id="ARBA00023303"/>
    </source>
</evidence>
<evidence type="ECO:0000259" key="16">
    <source>
        <dbReference type="Pfam" id="PF00520"/>
    </source>
</evidence>
<dbReference type="GO" id="GO:0034702">
    <property type="term" value="C:monoatomic ion channel complex"/>
    <property type="evidence" value="ECO:0007669"/>
    <property type="project" value="UniProtKB-KW"/>
</dbReference>
<keyword evidence="8 13" id="KW-0175">Coiled coil</keyword>
<dbReference type="AlphaFoldDB" id="A0A446BVQ3"/>
<feature type="compositionally biased region" description="Low complexity" evidence="14">
    <location>
        <begin position="33"/>
        <end position="44"/>
    </location>
</feature>
<keyword evidence="10 15" id="KW-0472">Membrane</keyword>
<evidence type="ECO:0000256" key="1">
    <source>
        <dbReference type="ARBA" id="ARBA00004651"/>
    </source>
</evidence>
<dbReference type="GO" id="GO:0030171">
    <property type="term" value="F:voltage-gated proton channel activity"/>
    <property type="evidence" value="ECO:0007669"/>
    <property type="project" value="InterPro"/>
</dbReference>
<organism evidence="17 18">
    <name type="scientific">Thermothielavioides terrestris</name>
    <dbReference type="NCBI Taxonomy" id="2587410"/>
    <lineage>
        <taxon>Eukaryota</taxon>
        <taxon>Fungi</taxon>
        <taxon>Dikarya</taxon>
        <taxon>Ascomycota</taxon>
        <taxon>Pezizomycotina</taxon>
        <taxon>Sordariomycetes</taxon>
        <taxon>Sordariomycetidae</taxon>
        <taxon>Sordariales</taxon>
        <taxon>Chaetomiaceae</taxon>
        <taxon>Thermothielavioides</taxon>
    </lineage>
</organism>
<evidence type="ECO:0000256" key="7">
    <source>
        <dbReference type="ARBA" id="ARBA00022989"/>
    </source>
</evidence>
<keyword evidence="6" id="KW-0851">Voltage-gated channel</keyword>
<keyword evidence="9" id="KW-0406">Ion transport</keyword>
<evidence type="ECO:0000256" key="4">
    <source>
        <dbReference type="ARBA" id="ARBA00022475"/>
    </source>
</evidence>
<gene>
    <name evidence="17" type="ORF">TT172_LOCUS9041</name>
</gene>
<evidence type="ECO:0000313" key="17">
    <source>
        <dbReference type="EMBL" id="SPQ26622.1"/>
    </source>
</evidence>
<dbReference type="InterPro" id="IPR031846">
    <property type="entry name" value="Hvcn1"/>
</dbReference>
<feature type="region of interest" description="Disordered" evidence="14">
    <location>
        <begin position="1"/>
        <end position="44"/>
    </location>
</feature>
<evidence type="ECO:0000256" key="5">
    <source>
        <dbReference type="ARBA" id="ARBA00022692"/>
    </source>
</evidence>
<feature type="coiled-coil region" evidence="13">
    <location>
        <begin position="182"/>
        <end position="216"/>
    </location>
</feature>
<keyword evidence="4" id="KW-1003">Cell membrane</keyword>
<feature type="transmembrane region" description="Helical" evidence="15">
    <location>
        <begin position="108"/>
        <end position="128"/>
    </location>
</feature>